<evidence type="ECO:0000256" key="7">
    <source>
        <dbReference type="ARBA" id="ARBA00023125"/>
    </source>
</evidence>
<feature type="domain" description="RNA polymerase sigma factor 54 core-binding" evidence="10">
    <location>
        <begin position="96"/>
        <end position="279"/>
    </location>
</feature>
<dbReference type="PROSITE" id="PS50044">
    <property type="entry name" value="SIGMA54_3"/>
    <property type="match status" value="1"/>
</dbReference>
<dbReference type="PANTHER" id="PTHR32248:SF4">
    <property type="entry name" value="RNA POLYMERASE SIGMA-54 FACTOR"/>
    <property type="match status" value="1"/>
</dbReference>
<keyword evidence="2" id="KW-0240">DNA-directed RNA polymerase</keyword>
<reference evidence="11" key="1">
    <citation type="submission" date="2020-10" db="EMBL/GenBank/DDBJ databases">
        <authorList>
            <person name="Gilroy R."/>
        </authorList>
    </citation>
    <scope>NUCLEOTIDE SEQUENCE</scope>
    <source>
        <strain evidence="11">ChiW13-3771</strain>
    </source>
</reference>
<evidence type="ECO:0000256" key="8">
    <source>
        <dbReference type="ARBA" id="ARBA00023163"/>
    </source>
</evidence>
<dbReference type="InterPro" id="IPR000394">
    <property type="entry name" value="RNA_pol_sigma_54"/>
</dbReference>
<accession>A0A9D1EGY6</accession>
<keyword evidence="8" id="KW-0804">Transcription</keyword>
<evidence type="ECO:0000256" key="4">
    <source>
        <dbReference type="ARBA" id="ARBA00022695"/>
    </source>
</evidence>
<dbReference type="GO" id="GO:0000428">
    <property type="term" value="C:DNA-directed RNA polymerase complex"/>
    <property type="evidence" value="ECO:0007669"/>
    <property type="project" value="UniProtKB-KW"/>
</dbReference>
<dbReference type="GO" id="GO:0016987">
    <property type="term" value="F:sigma factor activity"/>
    <property type="evidence" value="ECO:0007669"/>
    <property type="project" value="UniProtKB-KW"/>
</dbReference>
<dbReference type="NCBIfam" id="TIGR02395">
    <property type="entry name" value="rpoN_sigma"/>
    <property type="match status" value="1"/>
</dbReference>
<dbReference type="GO" id="GO:0001216">
    <property type="term" value="F:DNA-binding transcription activator activity"/>
    <property type="evidence" value="ECO:0007669"/>
    <property type="project" value="InterPro"/>
</dbReference>
<dbReference type="PRINTS" id="PR00045">
    <property type="entry name" value="SIGMA54FCT"/>
</dbReference>
<evidence type="ECO:0000256" key="2">
    <source>
        <dbReference type="ARBA" id="ARBA00022478"/>
    </source>
</evidence>
<organism evidence="11 12">
    <name type="scientific">Candidatus Fimimorpha faecalis</name>
    <dbReference type="NCBI Taxonomy" id="2840824"/>
    <lineage>
        <taxon>Bacteria</taxon>
        <taxon>Bacillati</taxon>
        <taxon>Bacillota</taxon>
        <taxon>Clostridia</taxon>
        <taxon>Eubacteriales</taxon>
        <taxon>Candidatus Fimimorpha</taxon>
    </lineage>
</organism>
<dbReference type="PIRSF" id="PIRSF000774">
    <property type="entry name" value="RpoN"/>
    <property type="match status" value="1"/>
</dbReference>
<evidence type="ECO:0000259" key="9">
    <source>
        <dbReference type="Pfam" id="PF04552"/>
    </source>
</evidence>
<keyword evidence="7" id="KW-0238">DNA-binding</keyword>
<comment type="similarity">
    <text evidence="1">Belongs to the sigma-54 factor family.</text>
</comment>
<dbReference type="AlphaFoldDB" id="A0A9D1EGY6"/>
<protein>
    <submittedName>
        <fullName evidence="11">RNA polymerase factor sigma-54</fullName>
    </submittedName>
</protein>
<name>A0A9D1EGY6_9FIRM</name>
<gene>
    <name evidence="11" type="primary">rpoN</name>
    <name evidence="11" type="ORF">IAC96_12535</name>
</gene>
<evidence type="ECO:0000313" key="11">
    <source>
        <dbReference type="EMBL" id="HIR89763.1"/>
    </source>
</evidence>
<proteinExistence type="inferred from homology"/>
<dbReference type="GO" id="GO:0006352">
    <property type="term" value="P:DNA-templated transcription initiation"/>
    <property type="evidence" value="ECO:0007669"/>
    <property type="project" value="InterPro"/>
</dbReference>
<dbReference type="GO" id="GO:0016779">
    <property type="term" value="F:nucleotidyltransferase activity"/>
    <property type="evidence" value="ECO:0007669"/>
    <property type="project" value="UniProtKB-KW"/>
</dbReference>
<dbReference type="InterPro" id="IPR007634">
    <property type="entry name" value="RNA_pol_sigma_54_DNA-bd"/>
</dbReference>
<dbReference type="Gene3D" id="1.10.10.1330">
    <property type="entry name" value="RNA polymerase sigma-54 factor, core-binding domain"/>
    <property type="match status" value="1"/>
</dbReference>
<dbReference type="InterPro" id="IPR007046">
    <property type="entry name" value="RNA_pol_sigma_54_core-bd"/>
</dbReference>
<sequence>MLELENKKVNAPLPDRVPPEVILKMSAQKLKEYMDQMALENPLIDIKDQTFLSRREQERYRKLEWLNQVDDSNRVYSELESDYIRSRDDWDVAPKNEKEDLFTYIKSQISPARLGEDTYHIVVYMIESLNSKGYLEESLEHIAEQFSIELEEAERCLNILQGLEPAGIGARDLKECLKLQLKRCKKDDPIARQIVSDYLDMVGNNEISEIAAQMKCSEEEIEQYIELIKSLNPKPGNGFASREHLAYLVPDITVVKLEGYYEILVNEYLYPEISINEYYKNMMEQDCDKEVKEYLQKKFQQIQDLKNGIAQRNQTLTKIMNAIIHKQEVFFFTGKGLKRLRKTELAKEMGLDLSVMVQAVRGKYIQCTWGIYPMAYFFAKDRK</sequence>
<keyword evidence="6" id="KW-0731">Sigma factor</keyword>
<keyword evidence="5" id="KW-0805">Transcription regulation</keyword>
<dbReference type="InterPro" id="IPR038709">
    <property type="entry name" value="RpoN_core-bd_sf"/>
</dbReference>
<dbReference type="EMBL" id="DVHN01000177">
    <property type="protein sequence ID" value="HIR89763.1"/>
    <property type="molecule type" value="Genomic_DNA"/>
</dbReference>
<evidence type="ECO:0000256" key="6">
    <source>
        <dbReference type="ARBA" id="ARBA00023082"/>
    </source>
</evidence>
<evidence type="ECO:0000256" key="3">
    <source>
        <dbReference type="ARBA" id="ARBA00022679"/>
    </source>
</evidence>
<dbReference type="GO" id="GO:0003677">
    <property type="term" value="F:DNA binding"/>
    <property type="evidence" value="ECO:0007669"/>
    <property type="project" value="UniProtKB-KW"/>
</dbReference>
<dbReference type="PANTHER" id="PTHR32248">
    <property type="entry name" value="RNA POLYMERASE SIGMA-54 FACTOR"/>
    <property type="match status" value="1"/>
</dbReference>
<evidence type="ECO:0000259" key="10">
    <source>
        <dbReference type="Pfam" id="PF04963"/>
    </source>
</evidence>
<keyword evidence="3" id="KW-0808">Transferase</keyword>
<dbReference type="Pfam" id="PF04963">
    <property type="entry name" value="Sigma54_CBD"/>
    <property type="match status" value="1"/>
</dbReference>
<evidence type="ECO:0000256" key="5">
    <source>
        <dbReference type="ARBA" id="ARBA00023015"/>
    </source>
</evidence>
<evidence type="ECO:0000313" key="12">
    <source>
        <dbReference type="Proteomes" id="UP000824201"/>
    </source>
</evidence>
<comment type="caution">
    <text evidence="11">The sequence shown here is derived from an EMBL/GenBank/DDBJ whole genome shotgun (WGS) entry which is preliminary data.</text>
</comment>
<dbReference type="Pfam" id="PF04552">
    <property type="entry name" value="Sigma54_DBD"/>
    <property type="match status" value="1"/>
</dbReference>
<feature type="domain" description="RNA polymerase sigma factor 54 DNA-binding" evidence="9">
    <location>
        <begin position="293"/>
        <end position="380"/>
    </location>
</feature>
<reference evidence="11" key="2">
    <citation type="journal article" date="2021" name="PeerJ">
        <title>Extensive microbial diversity within the chicken gut microbiome revealed by metagenomics and culture.</title>
        <authorList>
            <person name="Gilroy R."/>
            <person name="Ravi A."/>
            <person name="Getino M."/>
            <person name="Pursley I."/>
            <person name="Horton D.L."/>
            <person name="Alikhan N.F."/>
            <person name="Baker D."/>
            <person name="Gharbi K."/>
            <person name="Hall N."/>
            <person name="Watson M."/>
            <person name="Adriaenssens E.M."/>
            <person name="Foster-Nyarko E."/>
            <person name="Jarju S."/>
            <person name="Secka A."/>
            <person name="Antonio M."/>
            <person name="Oren A."/>
            <person name="Chaudhuri R.R."/>
            <person name="La Ragione R."/>
            <person name="Hildebrand F."/>
            <person name="Pallen M.J."/>
        </authorList>
    </citation>
    <scope>NUCLEOTIDE SEQUENCE</scope>
    <source>
        <strain evidence="11">ChiW13-3771</strain>
    </source>
</reference>
<evidence type="ECO:0000256" key="1">
    <source>
        <dbReference type="ARBA" id="ARBA00008798"/>
    </source>
</evidence>
<dbReference type="Proteomes" id="UP000824201">
    <property type="component" value="Unassembled WGS sequence"/>
</dbReference>
<keyword evidence="4" id="KW-0548">Nucleotidyltransferase</keyword>